<dbReference type="PANTHER" id="PTHR19134:SF562">
    <property type="entry name" value="PROTEIN-TYROSINE-PHOSPHATASE"/>
    <property type="match status" value="1"/>
</dbReference>
<dbReference type="InterPro" id="IPR008979">
    <property type="entry name" value="Galactose-bd-like_sf"/>
</dbReference>
<dbReference type="SMART" id="SM00607">
    <property type="entry name" value="FTP"/>
    <property type="match status" value="1"/>
</dbReference>
<dbReference type="Pfam" id="PF00102">
    <property type="entry name" value="Y_phosphatase"/>
    <property type="match status" value="2"/>
</dbReference>
<evidence type="ECO:0000256" key="4">
    <source>
        <dbReference type="ARBA" id="ARBA00022801"/>
    </source>
</evidence>
<evidence type="ECO:0000313" key="8">
    <source>
        <dbReference type="EMBL" id="EKC25401.1"/>
    </source>
</evidence>
<dbReference type="Pfam" id="PF22633">
    <property type="entry name" value="F5_F8_type_C_2"/>
    <property type="match status" value="1"/>
</dbReference>
<dbReference type="PRINTS" id="PR00700">
    <property type="entry name" value="PRTYPHPHTASE"/>
</dbReference>
<dbReference type="EMBL" id="JH817481">
    <property type="protein sequence ID" value="EKC25401.1"/>
    <property type="molecule type" value="Genomic_DNA"/>
</dbReference>
<dbReference type="GO" id="GO:0046872">
    <property type="term" value="F:metal ion binding"/>
    <property type="evidence" value="ECO:0007669"/>
    <property type="project" value="UniProtKB-KW"/>
</dbReference>
<dbReference type="PROSITE" id="PS00028">
    <property type="entry name" value="ZINC_FINGER_C2H2_1"/>
    <property type="match status" value="1"/>
</dbReference>
<dbReference type="SUPFAM" id="SSF49785">
    <property type="entry name" value="Galactose-binding domain-like"/>
    <property type="match status" value="1"/>
</dbReference>
<protein>
    <recommendedName>
        <fullName evidence="2">protein-tyrosine-phosphatase</fullName>
        <ecNumber evidence="2">3.1.3.48</ecNumber>
    </recommendedName>
</protein>
<dbReference type="CDD" id="cd00047">
    <property type="entry name" value="PTPc"/>
    <property type="match status" value="1"/>
</dbReference>
<evidence type="ECO:0000256" key="2">
    <source>
        <dbReference type="ARBA" id="ARBA00013064"/>
    </source>
</evidence>
<proteinExistence type="inferred from homology"/>
<dbReference type="SMART" id="SM00355">
    <property type="entry name" value="ZnF_C2H2"/>
    <property type="match status" value="2"/>
</dbReference>
<dbReference type="InParanoid" id="K1QV01"/>
<dbReference type="SUPFAM" id="SSF57184">
    <property type="entry name" value="Growth factor receptor domain"/>
    <property type="match status" value="1"/>
</dbReference>
<keyword evidence="7" id="KW-1015">Disulfide bond</keyword>
<organism evidence="8">
    <name type="scientific">Magallana gigas</name>
    <name type="common">Pacific oyster</name>
    <name type="synonym">Crassostrea gigas</name>
    <dbReference type="NCBI Taxonomy" id="29159"/>
    <lineage>
        <taxon>Eukaryota</taxon>
        <taxon>Metazoa</taxon>
        <taxon>Spiralia</taxon>
        <taxon>Lophotrochozoa</taxon>
        <taxon>Mollusca</taxon>
        <taxon>Bivalvia</taxon>
        <taxon>Autobranchia</taxon>
        <taxon>Pteriomorphia</taxon>
        <taxon>Ostreida</taxon>
        <taxon>Ostreoidea</taxon>
        <taxon>Ostreidae</taxon>
        <taxon>Magallana</taxon>
    </lineage>
</organism>
<dbReference type="InterPro" id="IPR006585">
    <property type="entry name" value="FTP1"/>
</dbReference>
<dbReference type="Gene3D" id="2.60.120.260">
    <property type="entry name" value="Galactose-binding domain-like"/>
    <property type="match status" value="1"/>
</dbReference>
<evidence type="ECO:0000256" key="1">
    <source>
        <dbReference type="ARBA" id="ARBA00009580"/>
    </source>
</evidence>
<dbReference type="GO" id="GO:0004725">
    <property type="term" value="F:protein tyrosine phosphatase activity"/>
    <property type="evidence" value="ECO:0007669"/>
    <property type="project" value="InterPro"/>
</dbReference>
<dbReference type="InterPro" id="IPR013087">
    <property type="entry name" value="Znf_C2H2_type"/>
</dbReference>
<dbReference type="InterPro" id="IPR009030">
    <property type="entry name" value="Growth_fac_rcpt_cys_sf"/>
</dbReference>
<keyword evidence="4" id="KW-0378">Hydrolase</keyword>
<keyword evidence="5" id="KW-0106">Calcium</keyword>
<name>K1QV01_MAGGI</name>
<dbReference type="InterPro" id="IPR050348">
    <property type="entry name" value="Protein-Tyr_Phosphatase"/>
</dbReference>
<comment type="similarity">
    <text evidence="1">Belongs to the protein-tyrosine phosphatase family.</text>
</comment>
<keyword evidence="6" id="KW-0904">Protein phosphatase</keyword>
<evidence type="ECO:0000256" key="5">
    <source>
        <dbReference type="ARBA" id="ARBA00022837"/>
    </source>
</evidence>
<evidence type="ECO:0000256" key="7">
    <source>
        <dbReference type="ARBA" id="ARBA00023157"/>
    </source>
</evidence>
<dbReference type="HOGENOM" id="CLU_277222_0_0_1"/>
<dbReference type="AlphaFoldDB" id="K1QV01"/>
<dbReference type="PROSITE" id="PS50055">
    <property type="entry name" value="TYR_PHOSPHATASE_PTP"/>
    <property type="match status" value="2"/>
</dbReference>
<reference evidence="8" key="1">
    <citation type="journal article" date="2012" name="Nature">
        <title>The oyster genome reveals stress adaptation and complexity of shell formation.</title>
        <authorList>
            <person name="Zhang G."/>
            <person name="Fang X."/>
            <person name="Guo X."/>
            <person name="Li L."/>
            <person name="Luo R."/>
            <person name="Xu F."/>
            <person name="Yang P."/>
            <person name="Zhang L."/>
            <person name="Wang X."/>
            <person name="Qi H."/>
            <person name="Xiong Z."/>
            <person name="Que H."/>
            <person name="Xie Y."/>
            <person name="Holland P.W."/>
            <person name="Paps J."/>
            <person name="Zhu Y."/>
            <person name="Wu F."/>
            <person name="Chen Y."/>
            <person name="Wang J."/>
            <person name="Peng C."/>
            <person name="Meng J."/>
            <person name="Yang L."/>
            <person name="Liu J."/>
            <person name="Wen B."/>
            <person name="Zhang N."/>
            <person name="Huang Z."/>
            <person name="Zhu Q."/>
            <person name="Feng Y."/>
            <person name="Mount A."/>
            <person name="Hedgecock D."/>
            <person name="Xu Z."/>
            <person name="Liu Y."/>
            <person name="Domazet-Loso T."/>
            <person name="Du Y."/>
            <person name="Sun X."/>
            <person name="Zhang S."/>
            <person name="Liu B."/>
            <person name="Cheng P."/>
            <person name="Jiang X."/>
            <person name="Li J."/>
            <person name="Fan D."/>
            <person name="Wang W."/>
            <person name="Fu W."/>
            <person name="Wang T."/>
            <person name="Wang B."/>
            <person name="Zhang J."/>
            <person name="Peng Z."/>
            <person name="Li Y."/>
            <person name="Li N."/>
            <person name="Wang J."/>
            <person name="Chen M."/>
            <person name="He Y."/>
            <person name="Tan F."/>
            <person name="Song X."/>
            <person name="Zheng Q."/>
            <person name="Huang R."/>
            <person name="Yang H."/>
            <person name="Du X."/>
            <person name="Chen L."/>
            <person name="Yang M."/>
            <person name="Gaffney P.M."/>
            <person name="Wang S."/>
            <person name="Luo L."/>
            <person name="She Z."/>
            <person name="Ming Y."/>
            <person name="Huang W."/>
            <person name="Zhang S."/>
            <person name="Huang B."/>
            <person name="Zhang Y."/>
            <person name="Qu T."/>
            <person name="Ni P."/>
            <person name="Miao G."/>
            <person name="Wang J."/>
            <person name="Wang Q."/>
            <person name="Steinberg C.E."/>
            <person name="Wang H."/>
            <person name="Li N."/>
            <person name="Qian L."/>
            <person name="Zhang G."/>
            <person name="Li Y."/>
            <person name="Yang H."/>
            <person name="Liu X."/>
            <person name="Wang J."/>
            <person name="Yin Y."/>
            <person name="Wang J."/>
        </authorList>
    </citation>
    <scope>NUCLEOTIDE SEQUENCE [LARGE SCALE GENOMIC DNA]</scope>
    <source>
        <strain evidence="8">05x7-T-G4-1.051#20</strain>
    </source>
</reference>
<dbReference type="InterPro" id="IPR029021">
    <property type="entry name" value="Prot-tyrosine_phosphatase-like"/>
</dbReference>
<gene>
    <name evidence="8" type="ORF">CGI_10007468</name>
</gene>
<evidence type="ECO:0000256" key="6">
    <source>
        <dbReference type="ARBA" id="ARBA00022912"/>
    </source>
</evidence>
<evidence type="ECO:0000256" key="3">
    <source>
        <dbReference type="ARBA" id="ARBA00022723"/>
    </source>
</evidence>
<dbReference type="EC" id="3.1.3.48" evidence="2"/>
<dbReference type="Gene3D" id="3.90.190.10">
    <property type="entry name" value="Protein tyrosine phosphatase superfamily"/>
    <property type="match status" value="2"/>
</dbReference>
<dbReference type="SUPFAM" id="SSF52799">
    <property type="entry name" value="(Phosphotyrosine protein) phosphatases II"/>
    <property type="match status" value="2"/>
</dbReference>
<dbReference type="PANTHER" id="PTHR19134">
    <property type="entry name" value="RECEPTOR-TYPE TYROSINE-PROTEIN PHOSPHATASE"/>
    <property type="match status" value="1"/>
</dbReference>
<accession>K1QV01</accession>
<dbReference type="InterPro" id="IPR000242">
    <property type="entry name" value="PTP_cat"/>
</dbReference>
<dbReference type="SMART" id="SM00194">
    <property type="entry name" value="PTPc"/>
    <property type="match status" value="1"/>
</dbReference>
<dbReference type="PROSITE" id="PS50157">
    <property type="entry name" value="ZINC_FINGER_C2H2_2"/>
    <property type="match status" value="1"/>
</dbReference>
<keyword evidence="3" id="KW-0479">Metal-binding</keyword>
<sequence>MIIQFPLEMLTPPDECYGMDRLQVTSLLLLTAILQALTYDPLVIPNITQANLSSTYQDYVASRAVDGRPDLLNMIAEDSCTHTDVGQTSAWLRVDLGAEYSVYRVMIWYRNDRGVVTNTVRLQGYSVRVSNDTLSIPPNVCFQHDGTSQIPVVTTNDCPRIARYVWFYNEGRSPQTILEICEVQIYGCELNHYGENCTSCGIGCEICDITSGCTKCLSGHVIPACETGECSSGCNAGYLGDFCNETVLLPPIEVSGGSIAGSVVGVLFAAIVVAVVIVLIMRFRRKLTPEYRDFVYQRSLKIKREGTNSSADLVNDLSEEKSSRQSHLVKRDTSLYSNTPRQSYFLTSKEIRVKDISNVLKVKSRDSYRIFLDEFKNIPYGEESHIACTVAKETHNKPRNRFKTTFPYDHSRVVLRSGENDYINANYIEDYAGNKRYIASQGQSLRHYFRFYVTSFFLVDSEIYRPKSNTLVDHWLMIWQEEVSLIVMLTNRIEGGKTKCEQYWPDLGTEVTYGDIIVRLQNEKHYACYVIRQMEVHHKSKAASRVVTQMHYTHWPDHGVPDPLDLVTFYRHVARDQYVFLHFALKACFMWEDRTKSKCTFTEEQINHKAAVLKMAQEFNELISIKQSYSEADKSAGVSHKELNYTPSVLPVDKYKVGLTSYVDGRSEYYNAVFLRSFCENQALIAAQYPLEGQALDFLRLLTDHESNVLVSINPLKDIRSTKEWFPAAAPLTVSTYTVSLIKSEFITPSIRRSDIQIRYDESEAHLVQVYELTTWKFNDTIPRDLQMSMDVISHVNTGRVEKEIVSPITIVSKYASFTNDNSIALGGNITTARDFRIALYGGILTLVNSIRLASNVSGGLIASRRNRSFMLIYRRNSIRGYNGHQTVRIMSSSHMDVVPDACIDVLDIMADDDFSFEESIFNLEVKEFGYVANLGCPVADCNFQGTFPSRAKFQRHWEERHVREVQKWACPQQGCKALVRRKSDMKSHLKFTHKETNPSILGLTIAKATSQMVRATNFIDPGLLKYNFRRAETFPTAGVLSLPGFPSMANVAPGTVVIPPPTYSYCDDDFAIPPIPSSEDSLQMYILKLGNQIDRIARVRLLAKERLERLQRPGSSLRELESENRALKRKITELLEREELFPEP</sequence>
<keyword evidence="8" id="KW-0675">Receptor</keyword>